<gene>
    <name evidence="2" type="ORF">SACC_10180</name>
</gene>
<dbReference type="GO" id="GO:0016491">
    <property type="term" value="F:oxidoreductase activity"/>
    <property type="evidence" value="ECO:0007669"/>
    <property type="project" value="UniProtKB-ARBA"/>
</dbReference>
<dbReference type="Pfam" id="PF02754">
    <property type="entry name" value="CCG"/>
    <property type="match status" value="1"/>
</dbReference>
<protein>
    <submittedName>
        <fullName evidence="2">Heterodisulfide reductase subunit B</fullName>
    </submittedName>
</protein>
<dbReference type="EMBL" id="AP025226">
    <property type="protein sequence ID" value="BDB98001.1"/>
    <property type="molecule type" value="Genomic_DNA"/>
</dbReference>
<evidence type="ECO:0000313" key="3">
    <source>
        <dbReference type="Proteomes" id="UP001319921"/>
    </source>
</evidence>
<dbReference type="Proteomes" id="UP001319921">
    <property type="component" value="Chromosome"/>
</dbReference>
<reference evidence="2 3" key="1">
    <citation type="journal article" date="2022" name="Microbiol. Resour. Announc.">
        <title>Complete Genome Sequence of the Hyperthermophilic and Acidophilic Archaeon Saccharolobus caldissimus Strain HS-3T.</title>
        <authorList>
            <person name="Sakai H.D."/>
            <person name="Kurosawa N."/>
        </authorList>
    </citation>
    <scope>NUCLEOTIDE SEQUENCE [LARGE SCALE GENOMIC DNA]</scope>
    <source>
        <strain evidence="2 3">JCM32116</strain>
    </source>
</reference>
<dbReference type="KEGG" id="scas:SACC_10180"/>
<proteinExistence type="predicted"/>
<dbReference type="InterPro" id="IPR004017">
    <property type="entry name" value="Cys_rich_dom"/>
</dbReference>
<organism evidence="2 3">
    <name type="scientific">Saccharolobus caldissimus</name>
    <dbReference type="NCBI Taxonomy" id="1702097"/>
    <lineage>
        <taxon>Archaea</taxon>
        <taxon>Thermoproteota</taxon>
        <taxon>Thermoprotei</taxon>
        <taxon>Sulfolobales</taxon>
        <taxon>Sulfolobaceae</taxon>
        <taxon>Saccharolobus</taxon>
    </lineage>
</organism>
<dbReference type="PANTHER" id="PTHR43682:SF1">
    <property type="entry name" value="LACTATE UTILIZATION PROTEIN C"/>
    <property type="match status" value="1"/>
</dbReference>
<keyword evidence="3" id="KW-1185">Reference proteome</keyword>
<sequence length="479" mass="55553">MVVSVTNVILPNCEKNYIISILIVRKKFYNKVYKSKISNYNGEMLNQEKQIEKAVQEAFPMSDVIDWNEVYQRIIYRYSSPHSLQHIKEEMYKLEDKGEIIVHHIKPYNNPVEAQTLNGIPKKIPTTKLWHHKSCGQCGHIPGYPTSVFWVMNRLEIDYLDEPHQTSCTGWNYHASGASNPVALAGVYVRNMWRAYETGYFPLIHCGTSFGHYKEVRNMIILHKEIRDKLRPIMRKLDMDIVIPEEVVHYSEWLYVMSKKAAQQKKYNLDNIKAAVHTPCHVYKLVPEDTIYDPEVFQGRRPAAPSGTVQNFGAKLVDYSTWWDCCGFGFRHILTEREFSRSFALFKKVIPAVEEANADVFVTSDTGCVTTLDKSQWAGKAHGFNYNLPVLADAQFVALAMGADPYIIAQIHWHATDVEGFLRKIGVPVDDYKEKFIQYLQDLREGKAEPQYIYPKHRKIDFYLALPDRVKWYKPQAQK</sequence>
<dbReference type="PANTHER" id="PTHR43682">
    <property type="entry name" value="LACTATE UTILIZATION PROTEIN C"/>
    <property type="match status" value="1"/>
</dbReference>
<accession>A0AAQ4CQC0</accession>
<dbReference type="AlphaFoldDB" id="A0AAQ4CQC0"/>
<evidence type="ECO:0000259" key="1">
    <source>
        <dbReference type="Pfam" id="PF02754"/>
    </source>
</evidence>
<evidence type="ECO:0000313" key="2">
    <source>
        <dbReference type="EMBL" id="BDB98001.1"/>
    </source>
</evidence>
<feature type="domain" description="Cysteine-rich" evidence="1">
    <location>
        <begin position="275"/>
        <end position="373"/>
    </location>
</feature>
<name>A0AAQ4CQC0_9CREN</name>